<feature type="compositionally biased region" description="Gly residues" evidence="1">
    <location>
        <begin position="27"/>
        <end position="46"/>
    </location>
</feature>
<comment type="caution">
    <text evidence="2">The sequence shown here is derived from an EMBL/GenBank/DDBJ whole genome shotgun (WGS) entry which is preliminary data.</text>
</comment>
<gene>
    <name evidence="2" type="ORF">ACFY8O_11720</name>
</gene>
<dbReference type="RefSeq" id="WP_387900811.1">
    <property type="nucleotide sequence ID" value="NZ_JBIBEG010000002.1"/>
</dbReference>
<name>A0ABW6X561_9ACTN</name>
<feature type="region of interest" description="Disordered" evidence="1">
    <location>
        <begin position="1"/>
        <end position="60"/>
    </location>
</feature>
<protein>
    <submittedName>
        <fullName evidence="2">Uncharacterized protein</fullName>
    </submittedName>
</protein>
<evidence type="ECO:0000313" key="3">
    <source>
        <dbReference type="Proteomes" id="UP001602322"/>
    </source>
</evidence>
<keyword evidence="3" id="KW-1185">Reference proteome</keyword>
<dbReference type="EMBL" id="JBIBEG010000002">
    <property type="protein sequence ID" value="MFF5896581.1"/>
    <property type="molecule type" value="Genomic_DNA"/>
</dbReference>
<organism evidence="2 3">
    <name type="scientific">Streptomyces argenteolus</name>
    <dbReference type="NCBI Taxonomy" id="67274"/>
    <lineage>
        <taxon>Bacteria</taxon>
        <taxon>Bacillati</taxon>
        <taxon>Actinomycetota</taxon>
        <taxon>Actinomycetes</taxon>
        <taxon>Kitasatosporales</taxon>
        <taxon>Streptomycetaceae</taxon>
        <taxon>Streptomyces</taxon>
    </lineage>
</organism>
<evidence type="ECO:0000256" key="1">
    <source>
        <dbReference type="SAM" id="MobiDB-lite"/>
    </source>
</evidence>
<evidence type="ECO:0000313" key="2">
    <source>
        <dbReference type="EMBL" id="MFF5896581.1"/>
    </source>
</evidence>
<accession>A0ABW6X561</accession>
<sequence length="100" mass="9834">MTVESNAFHGGEAAGRREGSGSPPGPGGEALGGTGAPRETGAGGGTDITTPTRPAVHDDPAQVTGALGLMHAVARLTVAGLSRRAWSAEGEGGRRAAYGR</sequence>
<proteinExistence type="predicted"/>
<reference evidence="2 3" key="1">
    <citation type="submission" date="2024-10" db="EMBL/GenBank/DDBJ databases">
        <title>The Natural Products Discovery Center: Release of the First 8490 Sequenced Strains for Exploring Actinobacteria Biosynthetic Diversity.</title>
        <authorList>
            <person name="Kalkreuter E."/>
            <person name="Kautsar S.A."/>
            <person name="Yang D."/>
            <person name="Bader C.D."/>
            <person name="Teijaro C.N."/>
            <person name="Fluegel L."/>
            <person name="Davis C.M."/>
            <person name="Simpson J.R."/>
            <person name="Lauterbach L."/>
            <person name="Steele A.D."/>
            <person name="Gui C."/>
            <person name="Meng S."/>
            <person name="Li G."/>
            <person name="Viehrig K."/>
            <person name="Ye F."/>
            <person name="Su P."/>
            <person name="Kiefer A.F."/>
            <person name="Nichols A."/>
            <person name="Cepeda A.J."/>
            <person name="Yan W."/>
            <person name="Fan B."/>
            <person name="Jiang Y."/>
            <person name="Adhikari A."/>
            <person name="Zheng C.-J."/>
            <person name="Schuster L."/>
            <person name="Cowan T.M."/>
            <person name="Smanski M.J."/>
            <person name="Chevrette M.G."/>
            <person name="De Carvalho L.P.S."/>
            <person name="Shen B."/>
        </authorList>
    </citation>
    <scope>NUCLEOTIDE SEQUENCE [LARGE SCALE GENOMIC DNA]</scope>
    <source>
        <strain evidence="2 3">NPDC012540</strain>
    </source>
</reference>
<dbReference type="Proteomes" id="UP001602322">
    <property type="component" value="Unassembled WGS sequence"/>
</dbReference>